<evidence type="ECO:0000313" key="2">
    <source>
        <dbReference type="Proteomes" id="UP000325517"/>
    </source>
</evidence>
<name>A0A5J6SUP8_9BACI</name>
<dbReference type="Pfam" id="PF07751">
    <property type="entry name" value="Abi_2"/>
    <property type="match status" value="1"/>
</dbReference>
<organism evidence="1 2">
    <name type="scientific">Psychrobacillus glaciei</name>
    <dbReference type="NCBI Taxonomy" id="2283160"/>
    <lineage>
        <taxon>Bacteria</taxon>
        <taxon>Bacillati</taxon>
        <taxon>Bacillota</taxon>
        <taxon>Bacilli</taxon>
        <taxon>Bacillales</taxon>
        <taxon>Bacillaceae</taxon>
        <taxon>Psychrobacillus</taxon>
    </lineage>
</organism>
<dbReference type="InterPro" id="IPR011664">
    <property type="entry name" value="Abi_system_AbiD/AbiF-like"/>
</dbReference>
<keyword evidence="1" id="KW-0614">Plasmid</keyword>
<dbReference type="EMBL" id="CP031224">
    <property type="protein sequence ID" value="QFG01294.1"/>
    <property type="molecule type" value="Genomic_DNA"/>
</dbReference>
<dbReference type="RefSeq" id="WP_151702166.1">
    <property type="nucleotide sequence ID" value="NZ_CP031224.1"/>
</dbReference>
<protein>
    <submittedName>
        <fullName evidence="1">Abi family protein</fullName>
    </submittedName>
</protein>
<keyword evidence="2" id="KW-1185">Reference proteome</keyword>
<proteinExistence type="predicted"/>
<dbReference type="AlphaFoldDB" id="A0A5J6SUP8"/>
<gene>
    <name evidence="1" type="ORF">PB01_20920</name>
</gene>
<reference evidence="1 2" key="1">
    <citation type="submission" date="2018-07" db="EMBL/GenBank/DDBJ databases">
        <title>Complete genome sequence of Psychrobacillus sp. PB01, isolated from iceberg, and comparative genome analysis of Psychrobacillus strains.</title>
        <authorList>
            <person name="Lee P.C."/>
        </authorList>
    </citation>
    <scope>NUCLEOTIDE SEQUENCE [LARGE SCALE GENOMIC DNA]</scope>
    <source>
        <strain evidence="1 2">PB01</strain>
        <plasmid evidence="2">ppb01</plasmid>
    </source>
</reference>
<geneLocation type="plasmid" evidence="2">
    <name>ppb01</name>
</geneLocation>
<evidence type="ECO:0000313" key="1">
    <source>
        <dbReference type="EMBL" id="QFG01294.1"/>
    </source>
</evidence>
<sequence length="331" mass="38731">MNLIVSVIQLPYKAKKTANQLIKDVFKENGVQFKLISENDAIPYLEERNYYYKFACYRKNFSRNKKNKYIDLDFQYLISLSKLDKELRYILLQMTLEIEHFLKVKILKDISYNNQVDGYEIVSDYITSYNDKHSRPISIDLLIDRGKSQNSVSHGIYTKVINNQKYIAIWQLIELMQMYELQYFFDYYFTRFQQSDIKVNTYKSLIVSSSYIRNAAAHNSPLLVNLASCPSDAFTSKGINNRYINSLLKPHLKDAAIDLAVKPTYRFKDIAAVLKLYKLLRVSPTSSIDPIIDSLRNLLDSINNKPPCPKLNNDVMTFFTNLQKLFVDIYK</sequence>
<dbReference type="OrthoDB" id="5363652at2"/>
<accession>A0A5J6SUP8</accession>
<dbReference type="Proteomes" id="UP000325517">
    <property type="component" value="Plasmid pPB01"/>
</dbReference>
<dbReference type="KEGG" id="psyo:PB01_20920"/>